<feature type="chain" id="PRO_5047257120" evidence="1">
    <location>
        <begin position="26"/>
        <end position="332"/>
    </location>
</feature>
<dbReference type="EMBL" id="JAUQTA010000002">
    <property type="protein sequence ID" value="MDO7869149.1"/>
    <property type="molecule type" value="Genomic_DNA"/>
</dbReference>
<dbReference type="SUPFAM" id="SSF56300">
    <property type="entry name" value="Metallo-dependent phosphatases"/>
    <property type="match status" value="1"/>
</dbReference>
<sequence length="332" mass="35919">MRTRTALGLTTAALLTTTLAAPAGAARPDTAPAYTFAVIGDIPYGAAQVAAFPGWVDQISADPDVQLVAHLGDIKSGSTTCDDAYFAAIRTQFDRFDTPLVYTPGDNEWTDCHRPNNGGYDPYERLDRVRQVFFDHPGTTLGVPMAVEAQPAYPENVAWRAGGVTFTTAHVVGSNNGMAPWTGATAPNERQLAEVPARTRADIAQLHHAFTEAQENGDRAVVVMQQADVFDPTWTPTFADFSAFKPWVQALVEESAAFDGKVYLFDGDSHVFHVDRPLADGSPWLDFYGVDGSAGNLTRVTVDGSSNNTGWLKVRVAAHGSPVLTWERLAYR</sequence>
<comment type="caution">
    <text evidence="3">The sequence shown here is derived from an EMBL/GenBank/DDBJ whole genome shotgun (WGS) entry which is preliminary data.</text>
</comment>
<evidence type="ECO:0000313" key="3">
    <source>
        <dbReference type="EMBL" id="MDO7869149.1"/>
    </source>
</evidence>
<dbReference type="InterPro" id="IPR029052">
    <property type="entry name" value="Metallo-depent_PP-like"/>
</dbReference>
<protein>
    <submittedName>
        <fullName evidence="3">Metallophosphoesterase family protein</fullName>
    </submittedName>
</protein>
<evidence type="ECO:0000256" key="1">
    <source>
        <dbReference type="SAM" id="SignalP"/>
    </source>
</evidence>
<dbReference type="RefSeq" id="WP_305028564.1">
    <property type="nucleotide sequence ID" value="NZ_JAUQTA010000002.1"/>
</dbReference>
<keyword evidence="1" id="KW-0732">Signal</keyword>
<feature type="signal peptide" evidence="1">
    <location>
        <begin position="1"/>
        <end position="25"/>
    </location>
</feature>
<reference evidence="3 4" key="1">
    <citation type="submission" date="2023-07" db="EMBL/GenBank/DDBJ databases">
        <title>Nocardioides sp. nov WY-20 isolated from soil.</title>
        <authorList>
            <person name="Liu B."/>
            <person name="Wan Y."/>
        </authorList>
    </citation>
    <scope>NUCLEOTIDE SEQUENCE [LARGE SCALE GENOMIC DNA]</scope>
    <source>
        <strain evidence="3 4">WY-20</strain>
    </source>
</reference>
<dbReference type="CDD" id="cd00838">
    <property type="entry name" value="MPP_superfamily"/>
    <property type="match status" value="1"/>
</dbReference>
<proteinExistence type="predicted"/>
<dbReference type="InterPro" id="IPR004843">
    <property type="entry name" value="Calcineurin-like_PHP"/>
</dbReference>
<evidence type="ECO:0000313" key="4">
    <source>
        <dbReference type="Proteomes" id="UP001233314"/>
    </source>
</evidence>
<gene>
    <name evidence="3" type="ORF">Q5722_12330</name>
</gene>
<evidence type="ECO:0000259" key="2">
    <source>
        <dbReference type="Pfam" id="PF00149"/>
    </source>
</evidence>
<organism evidence="3 4">
    <name type="scientific">Nocardioides jiangxiensis</name>
    <dbReference type="NCBI Taxonomy" id="3064524"/>
    <lineage>
        <taxon>Bacteria</taxon>
        <taxon>Bacillati</taxon>
        <taxon>Actinomycetota</taxon>
        <taxon>Actinomycetes</taxon>
        <taxon>Propionibacteriales</taxon>
        <taxon>Nocardioidaceae</taxon>
        <taxon>Nocardioides</taxon>
    </lineage>
</organism>
<feature type="domain" description="Calcineurin-like phosphoesterase" evidence="2">
    <location>
        <begin position="35"/>
        <end position="135"/>
    </location>
</feature>
<name>A0ABT9B2S9_9ACTN</name>
<dbReference type="Proteomes" id="UP001233314">
    <property type="component" value="Unassembled WGS sequence"/>
</dbReference>
<accession>A0ABT9B2S9</accession>
<dbReference type="Pfam" id="PF00149">
    <property type="entry name" value="Metallophos"/>
    <property type="match status" value="1"/>
</dbReference>
<keyword evidence="4" id="KW-1185">Reference proteome</keyword>